<evidence type="ECO:0000259" key="2">
    <source>
        <dbReference type="Pfam" id="PF19830"/>
    </source>
</evidence>
<feature type="domain" description="DUF6311" evidence="2">
    <location>
        <begin position="6"/>
        <end position="395"/>
    </location>
</feature>
<sequence length="523" mass="58015">MIAVAIAGTYITLLFPAGFVTGDAPWWHAQREDISQYLAGLNAFLAEPWNFPLLSVQSIVYPQGTNAIFLDVIPALALILKLFVPDTALPINPYGAWLAASITLQAVFGWLILRTLQVRQWGALIALSFFLVSFPALTHRLGHVSLTSHWLLLAGLLLYLRGWQETRLPLISWSALLLIAFYINLYLTAMLIPLYAVSVLAVTPCRGQLRFASKAALAFVPVAASTLVTILPLPGSSGAESWGFGYYSMNLLAPLTGGYLLEIPGNPIAHGGQGEGFNYLGFGVILLFLLAVWRTCGSRWRIINQHRYLFILCILLTLYALSSQIYFGETHILTNRIFKPFEPITDIFRSSGRFFWLPGYTIALFAVLAYAKRPDAHWVTPVFIGLALIQLVDLQNHHENVSSYLHRPAEARGEIEIWDEHVPYDAEHLVFSPLFGCQDGPPTDLLAAMRFAIDEGMTINTGYVARHAPACNEGAASNIDQLGDNVVVFFDKDDYPKRSTALTRFNHRDGTCDDGQSVWICTP</sequence>
<feature type="transmembrane region" description="Helical" evidence="1">
    <location>
        <begin position="175"/>
        <end position="203"/>
    </location>
</feature>
<dbReference type="AlphaFoldDB" id="U5T8N7"/>
<feature type="transmembrane region" description="Helical" evidence="1">
    <location>
        <begin position="277"/>
        <end position="296"/>
    </location>
</feature>
<organism evidence="4 5">
    <name type="scientific">Spiribacter curvatus</name>
    <dbReference type="NCBI Taxonomy" id="1335757"/>
    <lineage>
        <taxon>Bacteria</taxon>
        <taxon>Pseudomonadati</taxon>
        <taxon>Pseudomonadota</taxon>
        <taxon>Gammaproteobacteria</taxon>
        <taxon>Chromatiales</taxon>
        <taxon>Ectothiorhodospiraceae</taxon>
        <taxon>Spiribacter</taxon>
    </lineage>
</organism>
<dbReference type="InterPro" id="IPR046278">
    <property type="entry name" value="DUF6311"/>
</dbReference>
<dbReference type="Proteomes" id="UP000017640">
    <property type="component" value="Chromosome"/>
</dbReference>
<dbReference type="EMBL" id="CP005990">
    <property type="protein sequence ID" value="AGY92607.1"/>
    <property type="molecule type" value="Genomic_DNA"/>
</dbReference>
<dbReference type="Pfam" id="PF25853">
    <property type="entry name" value="DUF6311_C"/>
    <property type="match status" value="1"/>
</dbReference>
<keyword evidence="1" id="KW-1133">Transmembrane helix</keyword>
<gene>
    <name evidence="4" type="ORF">SPICUR_08390</name>
</gene>
<reference evidence="4 5" key="1">
    <citation type="journal article" date="2013" name="BMC Genomics">
        <title>Genomes of "Spiribacter", a streamlined, successful halophilic bacterium.</title>
        <authorList>
            <person name="Lopez-Perez M."/>
            <person name="Ghai R."/>
            <person name="Leon M.J."/>
            <person name="Rodriguez-Olmos A."/>
            <person name="Copa-Patino J.L."/>
            <person name="Soliveri J."/>
            <person name="Sanchez-Porro C."/>
            <person name="Ventosa A."/>
            <person name="Rodriguez-Valera F."/>
        </authorList>
    </citation>
    <scope>NUCLEOTIDE SEQUENCE [LARGE SCALE GENOMIC DNA]</scope>
    <source>
        <strain evidence="4 5">UAH-SP71</strain>
    </source>
</reference>
<proteinExistence type="predicted"/>
<name>U5T8N7_9GAMM</name>
<feature type="transmembrane region" description="Helical" evidence="1">
    <location>
        <begin position="119"/>
        <end position="137"/>
    </location>
</feature>
<protein>
    <recommendedName>
        <fullName evidence="6">Glycosyltransferase RgtA/B/C/D-like domain-containing protein</fullName>
    </recommendedName>
</protein>
<feature type="transmembrane region" description="Helical" evidence="1">
    <location>
        <begin position="354"/>
        <end position="371"/>
    </location>
</feature>
<evidence type="ECO:0000256" key="1">
    <source>
        <dbReference type="SAM" id="Phobius"/>
    </source>
</evidence>
<evidence type="ECO:0000259" key="3">
    <source>
        <dbReference type="Pfam" id="PF25853"/>
    </source>
</evidence>
<feature type="transmembrane region" description="Helical" evidence="1">
    <location>
        <begin position="308"/>
        <end position="327"/>
    </location>
</feature>
<dbReference type="eggNOG" id="COG1287">
    <property type="taxonomic scope" value="Bacteria"/>
</dbReference>
<dbReference type="STRING" id="1335757.SPICUR_08390"/>
<feature type="transmembrane region" description="Helical" evidence="1">
    <location>
        <begin position="96"/>
        <end position="113"/>
    </location>
</feature>
<dbReference type="PATRIC" id="fig|1335757.3.peg.1640"/>
<keyword evidence="1" id="KW-0812">Transmembrane</keyword>
<evidence type="ECO:0008006" key="6">
    <source>
        <dbReference type="Google" id="ProtNLM"/>
    </source>
</evidence>
<accession>U5T8N7</accession>
<dbReference type="Pfam" id="PF19830">
    <property type="entry name" value="DUF6311"/>
    <property type="match status" value="1"/>
</dbReference>
<feature type="transmembrane region" description="Helical" evidence="1">
    <location>
        <begin position="215"/>
        <end position="233"/>
    </location>
</feature>
<evidence type="ECO:0000313" key="5">
    <source>
        <dbReference type="Proteomes" id="UP000017640"/>
    </source>
</evidence>
<dbReference type="HOGENOM" id="CLU_023163_0_0_6"/>
<dbReference type="InterPro" id="IPR058671">
    <property type="entry name" value="DUF6311_C"/>
</dbReference>
<feature type="domain" description="DUF6311" evidence="3">
    <location>
        <begin position="418"/>
        <end position="523"/>
    </location>
</feature>
<keyword evidence="1" id="KW-0472">Membrane</keyword>
<dbReference type="KEGG" id="spiu:SPICUR_08390"/>
<keyword evidence="5" id="KW-1185">Reference proteome</keyword>
<feature type="transmembrane region" description="Helical" evidence="1">
    <location>
        <begin position="144"/>
        <end position="163"/>
    </location>
</feature>
<evidence type="ECO:0000313" key="4">
    <source>
        <dbReference type="EMBL" id="AGY92607.1"/>
    </source>
</evidence>